<dbReference type="EMBL" id="NAJL01000055">
    <property type="protein sequence ID" value="TKA23465.1"/>
    <property type="molecule type" value="Genomic_DNA"/>
</dbReference>
<feature type="domain" description="Dystroglycan-type cadherin-like" evidence="3">
    <location>
        <begin position="25"/>
        <end position="131"/>
    </location>
</feature>
<evidence type="ECO:0000313" key="4">
    <source>
        <dbReference type="EMBL" id="TKA23465.1"/>
    </source>
</evidence>
<sequence>MPCTLIVSSDPAPQLEGDISQQLAATANLSSSQPPVVTILPSETFKFNFRPSSFIDIVQRQLYYYATLTNHTPLPSWLSFDGKELAFSGIAPTLSALPQSWDIDLIASDVEGFAGATAAFTIAIATQQLVFVPAEQTVDISSGRDVTFDLLQHELFRNGQAADINDLAQTRTSALPSWLTFDASTLALSGVVPDDATDETVSITVTDMLAYSATAIVNLKGSDSKNSVFHGTVGVLTANPGQTFTYRFPDSLFTTPDPIITITLPSSARWLHFDAASRELQGTVPSNTSPASITATLTAKSSVSSEGQSQDFAINIKAADTHASTSTPLATRASPKNTSTPWPAPVKSSSGSRLSGGVIAAIAILSVLAAVFLIVCLFLCARRRRRDGYERHSASPTKRNISRPIIQPDSDSILVTTELQRDVEKDAGVQALESRQDELPPQIALDLPSQNEGRKSKWYKRFSRISQASSIGRGEDAIRADDNIPEWGVDPAALHTPHDSFSVPTEMARVTRAPSQSSPTKRAMRRLRDKRQSRLSVGLGIDTDIIGVLPRHSSRNDRKHRRDASSLGFTLAKDRSSQASLSTRGTSVLSTRPSDFPRPPTGSTMSMSRSIPTLALTEAERHKSIRLVGRSDSIADNRSLQDKRTSFIRNRASTSFQSPLFAHGSRVPSSKQSGQTSTAASSAGSLRKSRGGKSLLASYSESSSLEPQGHESKRFSQRVRSAFAPGFPKTLTQSSLGADEGGAGDNEESSSAYYTTEGSSSEDLQAQLALPRHQRSWVLPGEASPTPPPAPPASRQLSSARRSASVASNSTDAPRQKWKDRVREQRSSSPLATAVAVPIPERSPLRLRSKAEARKSQLSEPMSLVSNDSISRARIERPRLVHTNSKRPVSVEEAKRLSSLRAESGVDTDAQAGSEMWEDTEAEVEGAGLMPPALQSRSQASTQRSNVSGPAFL</sequence>
<keyword evidence="2" id="KW-1133">Transmembrane helix</keyword>
<feature type="compositionally biased region" description="Low complexity" evidence="1">
    <location>
        <begin position="793"/>
        <end position="810"/>
    </location>
</feature>
<dbReference type="SMART" id="SM00736">
    <property type="entry name" value="CADG"/>
    <property type="match status" value="2"/>
</dbReference>
<feature type="region of interest" description="Disordered" evidence="1">
    <location>
        <begin position="552"/>
        <end position="609"/>
    </location>
</feature>
<protein>
    <recommendedName>
        <fullName evidence="3">Dystroglycan-type cadherin-like domain-containing protein</fullName>
    </recommendedName>
</protein>
<feature type="region of interest" description="Disordered" evidence="1">
    <location>
        <begin position="778"/>
        <end position="837"/>
    </location>
</feature>
<dbReference type="InterPro" id="IPR006644">
    <property type="entry name" value="Cadg"/>
</dbReference>
<proteinExistence type="predicted"/>
<comment type="caution">
    <text evidence="4">The sequence shown here is derived from an EMBL/GenBank/DDBJ whole genome shotgun (WGS) entry which is preliminary data.</text>
</comment>
<dbReference type="InterPro" id="IPR013783">
    <property type="entry name" value="Ig-like_fold"/>
</dbReference>
<feature type="domain" description="Dystroglycan-type cadherin-like" evidence="3">
    <location>
        <begin position="228"/>
        <end position="323"/>
    </location>
</feature>
<accession>A0A4U0TNY8</accession>
<feature type="compositionally biased region" description="Polar residues" evidence="1">
    <location>
        <begin position="935"/>
        <end position="953"/>
    </location>
</feature>
<keyword evidence="2" id="KW-0472">Membrane</keyword>
<dbReference type="Pfam" id="PF05345">
    <property type="entry name" value="He_PIG"/>
    <property type="match status" value="3"/>
</dbReference>
<evidence type="ECO:0000313" key="5">
    <source>
        <dbReference type="Proteomes" id="UP000308549"/>
    </source>
</evidence>
<evidence type="ECO:0000259" key="3">
    <source>
        <dbReference type="SMART" id="SM00736"/>
    </source>
</evidence>
<evidence type="ECO:0000256" key="2">
    <source>
        <dbReference type="SAM" id="Phobius"/>
    </source>
</evidence>
<feature type="transmembrane region" description="Helical" evidence="2">
    <location>
        <begin position="358"/>
        <end position="381"/>
    </location>
</feature>
<dbReference type="GO" id="GO:0016020">
    <property type="term" value="C:membrane"/>
    <property type="evidence" value="ECO:0007669"/>
    <property type="project" value="InterPro"/>
</dbReference>
<feature type="region of interest" description="Disordered" evidence="1">
    <location>
        <begin position="388"/>
        <end position="407"/>
    </location>
</feature>
<dbReference type="Proteomes" id="UP000308549">
    <property type="component" value="Unassembled WGS sequence"/>
</dbReference>
<feature type="compositionally biased region" description="Polar residues" evidence="1">
    <location>
        <begin position="577"/>
        <end position="593"/>
    </location>
</feature>
<dbReference type="InterPro" id="IPR015919">
    <property type="entry name" value="Cadherin-like_sf"/>
</dbReference>
<keyword evidence="2" id="KW-0812">Transmembrane</keyword>
<feature type="compositionally biased region" description="Basic and acidic residues" evidence="1">
    <location>
        <begin position="814"/>
        <end position="826"/>
    </location>
</feature>
<dbReference type="OrthoDB" id="41532at2759"/>
<name>A0A4U0TNY8_9PEZI</name>
<organism evidence="4 5">
    <name type="scientific">Salinomyces thailandicus</name>
    <dbReference type="NCBI Taxonomy" id="706561"/>
    <lineage>
        <taxon>Eukaryota</taxon>
        <taxon>Fungi</taxon>
        <taxon>Dikarya</taxon>
        <taxon>Ascomycota</taxon>
        <taxon>Pezizomycotina</taxon>
        <taxon>Dothideomycetes</taxon>
        <taxon>Dothideomycetidae</taxon>
        <taxon>Mycosphaerellales</taxon>
        <taxon>Teratosphaeriaceae</taxon>
        <taxon>Salinomyces</taxon>
    </lineage>
</organism>
<feature type="compositionally biased region" description="Polar residues" evidence="1">
    <location>
        <begin position="753"/>
        <end position="764"/>
    </location>
</feature>
<feature type="region of interest" description="Disordered" evidence="1">
    <location>
        <begin position="507"/>
        <end position="534"/>
    </location>
</feature>
<dbReference type="GO" id="GO:0005509">
    <property type="term" value="F:calcium ion binding"/>
    <property type="evidence" value="ECO:0007669"/>
    <property type="project" value="InterPro"/>
</dbReference>
<gene>
    <name evidence="4" type="ORF">B0A50_07492</name>
</gene>
<feature type="compositionally biased region" description="Basic residues" evidence="1">
    <location>
        <begin position="522"/>
        <end position="533"/>
    </location>
</feature>
<feature type="compositionally biased region" description="Low complexity" evidence="1">
    <location>
        <begin position="669"/>
        <end position="685"/>
    </location>
</feature>
<evidence type="ECO:0000256" key="1">
    <source>
        <dbReference type="SAM" id="MobiDB-lite"/>
    </source>
</evidence>
<feature type="region of interest" description="Disordered" evidence="1">
    <location>
        <begin position="885"/>
        <end position="953"/>
    </location>
</feature>
<feature type="region of interest" description="Disordered" evidence="1">
    <location>
        <begin position="323"/>
        <end position="353"/>
    </location>
</feature>
<feature type="region of interest" description="Disordered" evidence="1">
    <location>
        <begin position="659"/>
        <end position="765"/>
    </location>
</feature>
<feature type="compositionally biased region" description="Low complexity" evidence="1">
    <location>
        <begin position="694"/>
        <end position="706"/>
    </location>
</feature>
<reference evidence="4 5" key="1">
    <citation type="submission" date="2017-03" db="EMBL/GenBank/DDBJ databases">
        <title>Genomes of endolithic fungi from Antarctica.</title>
        <authorList>
            <person name="Coleine C."/>
            <person name="Masonjones S."/>
            <person name="Stajich J.E."/>
        </authorList>
    </citation>
    <scope>NUCLEOTIDE SEQUENCE [LARGE SCALE GENOMIC DNA]</scope>
    <source>
        <strain evidence="4 5">CCFEE 6315</strain>
    </source>
</reference>
<keyword evidence="5" id="KW-1185">Reference proteome</keyword>
<dbReference type="AlphaFoldDB" id="A0A4U0TNY8"/>
<dbReference type="Gene3D" id="2.60.40.10">
    <property type="entry name" value="Immunoglobulins"/>
    <property type="match status" value="3"/>
</dbReference>
<dbReference type="SUPFAM" id="SSF49313">
    <property type="entry name" value="Cadherin-like"/>
    <property type="match status" value="3"/>
</dbReference>